<evidence type="ECO:0000256" key="1">
    <source>
        <dbReference type="SAM" id="Coils"/>
    </source>
</evidence>
<comment type="caution">
    <text evidence="3">The sequence shown here is derived from an EMBL/GenBank/DDBJ whole genome shotgun (WGS) entry which is preliminary data.</text>
</comment>
<dbReference type="AlphaFoldDB" id="A0A8H5IWS9"/>
<protein>
    <submittedName>
        <fullName evidence="3">Uncharacterized protein</fullName>
    </submittedName>
</protein>
<feature type="coiled-coil region" evidence="1">
    <location>
        <begin position="336"/>
        <end position="363"/>
    </location>
</feature>
<dbReference type="InterPro" id="IPR017956">
    <property type="entry name" value="AT_hook_DNA-bd_motif"/>
</dbReference>
<feature type="compositionally biased region" description="Basic residues" evidence="2">
    <location>
        <begin position="59"/>
        <end position="77"/>
    </location>
</feature>
<feature type="compositionally biased region" description="Acidic residues" evidence="2">
    <location>
        <begin position="249"/>
        <end position="260"/>
    </location>
</feature>
<sequence>MTFATRRSLRRSQTIDYDELADTKIGLASMLPSTQPKRRGRPPKSSISVLGGKLPSSKPRGRPRGRPLGRPRGRPRRQPYGQSRGRPRMAAPHIMSDTSIALKLRWRMRKPTMGKRVGDATRTVYLLSRQWPWDLVAGFVPKKWGIEILESMRKLFYVIHRVLPADEHRNDFQFVKNYLRERAMKRDQRRPHLKHCDIVDACDYFEDSNNARRDVVQKAVTRLECSISPIAREDKAGYQDYRGQNKFGDEDDEDDDDDDHVDIATPAKRSRTPSSPSLSPKRARMAEPTEPRQQTITDIINSLRSLHAQKQKELETVTNSLDEIAASIQAKEATQMNHINAKVDKLTSDMKAYESEREKILKIRGFVEQQHQGMMTKADPFLQPYTLQIEEYGRLIAQAEHDILEELDRMGHGDGGLEDEEKRLEGRVKEVLDEVRHCSVVETLVRLGPGGMAKLLGRLEGNGVELVEMAESIMNEAGD</sequence>
<reference evidence="3 4" key="1">
    <citation type="submission" date="2020-05" db="EMBL/GenBank/DDBJ databases">
        <title>Identification and distribution of gene clusters putatively required for synthesis of sphingolipid metabolism inhibitors in phylogenetically diverse species of the filamentous fungus Fusarium.</title>
        <authorList>
            <person name="Kim H.-S."/>
            <person name="Busman M."/>
            <person name="Brown D.W."/>
            <person name="Divon H."/>
            <person name="Uhlig S."/>
            <person name="Proctor R.H."/>
        </authorList>
    </citation>
    <scope>NUCLEOTIDE SEQUENCE [LARGE SCALE GENOMIC DNA]</scope>
    <source>
        <strain evidence="3 4">NRRL 53147</strain>
    </source>
</reference>
<proteinExistence type="predicted"/>
<keyword evidence="4" id="KW-1185">Reference proteome</keyword>
<keyword evidence="1" id="KW-0175">Coiled coil</keyword>
<organism evidence="3 4">
    <name type="scientific">Fusarium mexicanum</name>
    <dbReference type="NCBI Taxonomy" id="751941"/>
    <lineage>
        <taxon>Eukaryota</taxon>
        <taxon>Fungi</taxon>
        <taxon>Dikarya</taxon>
        <taxon>Ascomycota</taxon>
        <taxon>Pezizomycotina</taxon>
        <taxon>Sordariomycetes</taxon>
        <taxon>Hypocreomycetidae</taxon>
        <taxon>Hypocreales</taxon>
        <taxon>Nectriaceae</taxon>
        <taxon>Fusarium</taxon>
        <taxon>Fusarium fujikuroi species complex</taxon>
    </lineage>
</organism>
<dbReference type="GO" id="GO:0003677">
    <property type="term" value="F:DNA binding"/>
    <property type="evidence" value="ECO:0007669"/>
    <property type="project" value="InterPro"/>
</dbReference>
<evidence type="ECO:0000313" key="4">
    <source>
        <dbReference type="Proteomes" id="UP000522262"/>
    </source>
</evidence>
<accession>A0A8H5IWS9</accession>
<name>A0A8H5IWS9_9HYPO</name>
<evidence type="ECO:0000256" key="2">
    <source>
        <dbReference type="SAM" id="MobiDB-lite"/>
    </source>
</evidence>
<dbReference type="PRINTS" id="PR00929">
    <property type="entry name" value="ATHOOK"/>
</dbReference>
<dbReference type="EMBL" id="JAAOAM010000136">
    <property type="protein sequence ID" value="KAF5544770.1"/>
    <property type="molecule type" value="Genomic_DNA"/>
</dbReference>
<evidence type="ECO:0000313" key="3">
    <source>
        <dbReference type="EMBL" id="KAF5544770.1"/>
    </source>
</evidence>
<gene>
    <name evidence="3" type="ORF">FMEXI_6409</name>
</gene>
<dbReference type="Proteomes" id="UP000522262">
    <property type="component" value="Unassembled WGS sequence"/>
</dbReference>
<feature type="region of interest" description="Disordered" evidence="2">
    <location>
        <begin position="238"/>
        <end position="294"/>
    </location>
</feature>
<feature type="region of interest" description="Disordered" evidence="2">
    <location>
        <begin position="26"/>
        <end position="91"/>
    </location>
</feature>